<comment type="similarity">
    <text evidence="3">Belongs to the cytochrome c family. PetJ subfamily.</text>
</comment>
<feature type="signal peptide" evidence="14">
    <location>
        <begin position="1"/>
        <end position="24"/>
    </location>
</feature>
<accession>A0A1Z1MBG8</accession>
<dbReference type="PANTHER" id="PTHR34688">
    <property type="entry name" value="CYTOCHROME C6, CHLOROPLASTIC"/>
    <property type="match status" value="1"/>
</dbReference>
<dbReference type="PRINTS" id="PR00605">
    <property type="entry name" value="CYTCHROMECIC"/>
</dbReference>
<dbReference type="GO" id="GO:0020037">
    <property type="term" value="F:heme binding"/>
    <property type="evidence" value="ECO:0007669"/>
    <property type="project" value="InterPro"/>
</dbReference>
<sequence>MKLLFSFFISLFSVCVLSFNLTLAQEVKVDLDAGEQIFTQNCVGCHAGGNNLVNPAKTLSLADLHDNEKDSVQAIINQVTNGASGMPVFSGRLSEEEITNVANFVFSQATNNSW</sequence>
<keyword evidence="14" id="KW-0732">Signal</keyword>
<evidence type="ECO:0000256" key="8">
    <source>
        <dbReference type="ARBA" id="ARBA00023004"/>
    </source>
</evidence>
<dbReference type="InterPro" id="IPR009056">
    <property type="entry name" value="Cyt_c-like_dom"/>
</dbReference>
<keyword evidence="8 13" id="KW-0408">Iron</keyword>
<dbReference type="RefSeq" id="YP_009394875.1">
    <property type="nucleotide sequence ID" value="NC_035275.1"/>
</dbReference>
<dbReference type="PANTHER" id="PTHR34688:SF2">
    <property type="entry name" value="CYTOCHROME C6, CHLOROPLASTIC"/>
    <property type="match status" value="1"/>
</dbReference>
<organism evidence="16">
    <name type="scientific">Polysiphonia urceolata</name>
    <name type="common">Red alga</name>
    <name type="synonym">Conferva urceolata</name>
    <dbReference type="NCBI Taxonomy" id="173545"/>
    <lineage>
        <taxon>Eukaryota</taxon>
        <taxon>Rhodophyta</taxon>
        <taxon>Florideophyceae</taxon>
        <taxon>Rhodymeniophycidae</taxon>
        <taxon>Ceramiales</taxon>
        <taxon>Rhodomelaceae</taxon>
        <taxon>Polysiphonioideae</taxon>
        <taxon>Polysiphonia</taxon>
    </lineage>
</organism>
<keyword evidence="5 13" id="KW-0349">Heme</keyword>
<proteinExistence type="inferred from homology"/>
<evidence type="ECO:0000256" key="14">
    <source>
        <dbReference type="SAM" id="SignalP"/>
    </source>
</evidence>
<keyword evidence="7" id="KW-0249">Electron transport</keyword>
<evidence type="ECO:0000256" key="11">
    <source>
        <dbReference type="ARBA" id="ARBA00031247"/>
    </source>
</evidence>
<gene>
    <name evidence="16" type="primary">petJ</name>
</gene>
<dbReference type="GeneID" id="33356810"/>
<evidence type="ECO:0000256" key="12">
    <source>
        <dbReference type="ARBA" id="ARBA00033211"/>
    </source>
</evidence>
<feature type="chain" id="PRO_5013097008" description="Cytochrome c-553" evidence="14">
    <location>
        <begin position="25"/>
        <end position="114"/>
    </location>
</feature>
<dbReference type="Pfam" id="PF13442">
    <property type="entry name" value="Cytochrome_CBB3"/>
    <property type="match status" value="1"/>
</dbReference>
<dbReference type="SUPFAM" id="SSF46626">
    <property type="entry name" value="Cytochrome c"/>
    <property type="match status" value="1"/>
</dbReference>
<evidence type="ECO:0000259" key="15">
    <source>
        <dbReference type="PROSITE" id="PS51007"/>
    </source>
</evidence>
<keyword evidence="4" id="KW-0813">Transport</keyword>
<dbReference type="GO" id="GO:0005506">
    <property type="term" value="F:iron ion binding"/>
    <property type="evidence" value="ECO:0007669"/>
    <property type="project" value="InterPro"/>
</dbReference>
<evidence type="ECO:0000256" key="7">
    <source>
        <dbReference type="ARBA" id="ARBA00022982"/>
    </source>
</evidence>
<keyword evidence="6 13" id="KW-0479">Metal-binding</keyword>
<evidence type="ECO:0000256" key="6">
    <source>
        <dbReference type="ARBA" id="ARBA00022723"/>
    </source>
</evidence>
<dbReference type="GO" id="GO:0009055">
    <property type="term" value="F:electron transfer activity"/>
    <property type="evidence" value="ECO:0007669"/>
    <property type="project" value="InterPro"/>
</dbReference>
<feature type="domain" description="Cytochrome c" evidence="15">
    <location>
        <begin position="29"/>
        <end position="109"/>
    </location>
</feature>
<evidence type="ECO:0000256" key="9">
    <source>
        <dbReference type="ARBA" id="ARBA00023078"/>
    </source>
</evidence>
<dbReference type="InterPro" id="IPR008168">
    <property type="entry name" value="Cyt_C_IC"/>
</dbReference>
<dbReference type="InterPro" id="IPR036909">
    <property type="entry name" value="Cyt_c-like_dom_sf"/>
</dbReference>
<evidence type="ECO:0000256" key="2">
    <source>
        <dbReference type="ARBA" id="ARBA00004456"/>
    </source>
</evidence>
<evidence type="ECO:0000256" key="5">
    <source>
        <dbReference type="ARBA" id="ARBA00022617"/>
    </source>
</evidence>
<comment type="function">
    <text evidence="1">Functions as an electron carrier between membrane-bound cytochrome b6-f and photosystem I in oxygenic photosynthesis.</text>
</comment>
<evidence type="ECO:0000256" key="3">
    <source>
        <dbReference type="ARBA" id="ARBA00009650"/>
    </source>
</evidence>
<dbReference type="PROSITE" id="PS51007">
    <property type="entry name" value="CYTC"/>
    <property type="match status" value="1"/>
</dbReference>
<protein>
    <recommendedName>
        <fullName evidence="12">Cytochrome c-553</fullName>
    </recommendedName>
    <alternativeName>
        <fullName evidence="11">Cytochrome c553</fullName>
    </alternativeName>
    <alternativeName>
        <fullName evidence="10">Soluble cytochrome f</fullName>
    </alternativeName>
</protein>
<name>A0A1Z1MBG8_POLUR</name>
<evidence type="ECO:0000256" key="13">
    <source>
        <dbReference type="PROSITE-ProRule" id="PRU00433"/>
    </source>
</evidence>
<keyword evidence="9" id="KW-0793">Thylakoid</keyword>
<comment type="subcellular location">
    <subcellularLocation>
        <location evidence="2">Plastid</location>
        <location evidence="2">Chloroplast thylakoid lumen</location>
    </subcellularLocation>
</comment>
<keyword evidence="16" id="KW-0150">Chloroplast</keyword>
<evidence type="ECO:0000256" key="10">
    <source>
        <dbReference type="ARBA" id="ARBA00030448"/>
    </source>
</evidence>
<dbReference type="Gene3D" id="1.10.760.10">
    <property type="entry name" value="Cytochrome c-like domain"/>
    <property type="match status" value="1"/>
</dbReference>
<dbReference type="GO" id="GO:0009543">
    <property type="term" value="C:chloroplast thylakoid lumen"/>
    <property type="evidence" value="ECO:0007669"/>
    <property type="project" value="UniProtKB-SubCell"/>
</dbReference>
<dbReference type="InterPro" id="IPR023655">
    <property type="entry name" value="Cyt_C6"/>
</dbReference>
<evidence type="ECO:0000256" key="1">
    <source>
        <dbReference type="ARBA" id="ARBA00002347"/>
    </source>
</evidence>
<dbReference type="AlphaFoldDB" id="A0A1Z1MBG8"/>
<evidence type="ECO:0000313" key="16">
    <source>
        <dbReference type="EMBL" id="ARW63437.1"/>
    </source>
</evidence>
<dbReference type="EMBL" id="MF101428">
    <property type="protein sequence ID" value="ARW63437.1"/>
    <property type="molecule type" value="Genomic_DNA"/>
</dbReference>
<geneLocation type="chloroplast" evidence="16"/>
<reference evidence="16" key="1">
    <citation type="journal article" date="2017" name="J. Phycol.">
        <title>Analysis of chloroplast genomes and a supermatrix inform reclassification of the Rhodomelaceae (Rhodophyta).</title>
        <authorList>
            <person name="Diaz-Tapia P."/>
            <person name="Maggs C.A."/>
            <person name="West J.A."/>
            <person name="Verbruggen H."/>
        </authorList>
    </citation>
    <scope>NUCLEOTIDE SEQUENCE</scope>
    <source>
        <strain evidence="16">PD550</strain>
    </source>
</reference>
<keyword evidence="16" id="KW-0934">Plastid</keyword>
<evidence type="ECO:0000256" key="4">
    <source>
        <dbReference type="ARBA" id="ARBA00022448"/>
    </source>
</evidence>